<dbReference type="SMART" id="SM00530">
    <property type="entry name" value="HTH_XRE"/>
    <property type="match status" value="1"/>
</dbReference>
<dbReference type="CDD" id="cd00093">
    <property type="entry name" value="HTH_XRE"/>
    <property type="match status" value="1"/>
</dbReference>
<dbReference type="EMBL" id="LBKL01000052">
    <property type="protein sequence ID" value="KLL40155.1"/>
    <property type="molecule type" value="Genomic_DNA"/>
</dbReference>
<evidence type="ECO:0000313" key="3">
    <source>
        <dbReference type="EMBL" id="KLL40155.1"/>
    </source>
</evidence>
<dbReference type="Proteomes" id="UP000268870">
    <property type="component" value="Chromosome"/>
</dbReference>
<dbReference type="EMBL" id="LR134265">
    <property type="protein sequence ID" value="VED64546.1"/>
    <property type="molecule type" value="Genomic_DNA"/>
</dbReference>
<dbReference type="Gene3D" id="1.10.260.40">
    <property type="entry name" value="lambda repressor-like DNA-binding domains"/>
    <property type="match status" value="1"/>
</dbReference>
<dbReference type="PANTHER" id="PTHR46558">
    <property type="entry name" value="TRACRIPTIONAL REGULATORY PROTEIN-RELATED-RELATED"/>
    <property type="match status" value="1"/>
</dbReference>
<dbReference type="InterPro" id="IPR010982">
    <property type="entry name" value="Lambda_DNA-bd_dom_sf"/>
</dbReference>
<protein>
    <submittedName>
        <fullName evidence="3">Cro/Cl family transcriptional regulator</fullName>
    </submittedName>
    <submittedName>
        <fullName evidence="5">HTH-type transcriptional regulator yobD</fullName>
    </submittedName>
    <submittedName>
        <fullName evidence="4">Helix-turn-helix transcriptional regulator</fullName>
    </submittedName>
</protein>
<evidence type="ECO:0000313" key="7">
    <source>
        <dbReference type="Proteomes" id="UP000268870"/>
    </source>
</evidence>
<dbReference type="Pfam" id="PF01381">
    <property type="entry name" value="HTH_3"/>
    <property type="match status" value="1"/>
</dbReference>
<evidence type="ECO:0000313" key="4">
    <source>
        <dbReference type="EMBL" id="MDK6899421.1"/>
    </source>
</evidence>
<dbReference type="RefSeq" id="WP_000490637.1">
    <property type="nucleotide sequence ID" value="NZ_CABMHV010000024.1"/>
</dbReference>
<evidence type="ECO:0000313" key="5">
    <source>
        <dbReference type="EMBL" id="VED64546.1"/>
    </source>
</evidence>
<dbReference type="PANTHER" id="PTHR46558:SF11">
    <property type="entry name" value="HTH-TYPE TRANSCRIPTIONAL REGULATOR XRE"/>
    <property type="match status" value="1"/>
</dbReference>
<feature type="domain" description="HTH cro/C1-type" evidence="2">
    <location>
        <begin position="6"/>
        <end position="60"/>
    </location>
</feature>
<dbReference type="Proteomes" id="UP000035346">
    <property type="component" value="Unassembled WGS sequence"/>
</dbReference>
<dbReference type="KEGG" id="sagg:EN73_09640"/>
<sequence length="112" mass="12790">MFSERLKSLRKEAKLTQKDIASQFGFSQPAYQQWESGKKKPSAETLEKFASFFNVSTDYLLGNTNKKNANDLDIEKVKESLKKSLGYNGTSDIPEDELESMAQAFIEHFKNQ</sequence>
<reference evidence="4" key="3">
    <citation type="submission" date="2023-05" db="EMBL/GenBank/DDBJ databases">
        <title>Cataloging the Phylogenetic Diversity of Human Bladder Bacteria.</title>
        <authorList>
            <person name="Du J."/>
        </authorList>
    </citation>
    <scope>NUCLEOTIDE SEQUENCE</scope>
    <source>
        <strain evidence="4">UMB8703</strain>
    </source>
</reference>
<evidence type="ECO:0000259" key="2">
    <source>
        <dbReference type="PROSITE" id="PS50943"/>
    </source>
</evidence>
<reference evidence="3 6" key="1">
    <citation type="journal article" date="2015" name="PLoS ONE">
        <title>Genomic analysis reveals the molecular basis for capsule loss in the group B streptococcus population.</title>
        <authorList>
            <consortium name="DEVANI Consortium"/>
            <person name="Rosini R."/>
            <person name="Campisi E."/>
            <person name="De Chiara M."/>
            <person name="Tettelin H."/>
            <person name="Rinaudo D."/>
            <person name="Toniolo C."/>
            <person name="Metruccio M."/>
            <person name="Guidotti S."/>
            <person name="Sorensen U.B."/>
            <person name="Kilian M."/>
            <person name="Ramirez M."/>
            <person name="Janulczyk R."/>
            <person name="Donati C."/>
            <person name="Grandi G."/>
            <person name="Margarit I."/>
        </authorList>
    </citation>
    <scope>NUCLEOTIDE SEQUENCE [LARGE SCALE GENOMIC DNA]</scope>
    <source>
        <strain evidence="3 6">DK-B-USS-215</strain>
    </source>
</reference>
<reference evidence="5 7" key="2">
    <citation type="submission" date="2018-12" db="EMBL/GenBank/DDBJ databases">
        <authorList>
            <consortium name="Pathogen Informatics"/>
        </authorList>
    </citation>
    <scope>NUCLEOTIDE SEQUENCE [LARGE SCALE GENOMIC DNA]</scope>
    <source>
        <strain evidence="5 7">NCTC8184</strain>
    </source>
</reference>
<dbReference type="InterPro" id="IPR001387">
    <property type="entry name" value="Cro/C1-type_HTH"/>
</dbReference>
<keyword evidence="1" id="KW-0238">DNA-binding</keyword>
<dbReference type="GO" id="GO:0003677">
    <property type="term" value="F:DNA binding"/>
    <property type="evidence" value="ECO:0007669"/>
    <property type="project" value="UniProtKB-KW"/>
</dbReference>
<proteinExistence type="predicted"/>
<dbReference type="SUPFAM" id="SSF47413">
    <property type="entry name" value="lambda repressor-like DNA-binding domains"/>
    <property type="match status" value="1"/>
</dbReference>
<evidence type="ECO:0000313" key="6">
    <source>
        <dbReference type="Proteomes" id="UP000035346"/>
    </source>
</evidence>
<accession>A0A0H1EA37</accession>
<name>A0A0H1EA37_STRAG</name>
<dbReference type="PROSITE" id="PS50943">
    <property type="entry name" value="HTH_CROC1"/>
    <property type="match status" value="1"/>
</dbReference>
<dbReference type="EMBL" id="JASOIH010000003">
    <property type="protein sequence ID" value="MDK6899421.1"/>
    <property type="molecule type" value="Genomic_DNA"/>
</dbReference>
<organism evidence="3 6">
    <name type="scientific">Streptococcus agalactiae</name>
    <dbReference type="NCBI Taxonomy" id="1311"/>
    <lineage>
        <taxon>Bacteria</taxon>
        <taxon>Bacillati</taxon>
        <taxon>Bacillota</taxon>
        <taxon>Bacilli</taxon>
        <taxon>Lactobacillales</taxon>
        <taxon>Streptococcaceae</taxon>
        <taxon>Streptococcus</taxon>
    </lineage>
</organism>
<evidence type="ECO:0000256" key="1">
    <source>
        <dbReference type="ARBA" id="ARBA00023125"/>
    </source>
</evidence>
<gene>
    <name evidence="5" type="primary">immR_4</name>
    <name evidence="5" type="ORF">NCTC8184_00519</name>
    <name evidence="4" type="ORF">QP229_05370</name>
    <name evidence="3" type="ORF">WA04_04395</name>
</gene>
<dbReference type="Proteomes" id="UP001230629">
    <property type="component" value="Unassembled WGS sequence"/>
</dbReference>
<dbReference type="AlphaFoldDB" id="A0A0H1EA37"/>